<dbReference type="InterPro" id="IPR007721">
    <property type="entry name" value="RbsD_FucU"/>
</dbReference>
<evidence type="ECO:0000256" key="3">
    <source>
        <dbReference type="ARBA" id="ARBA00036324"/>
    </source>
</evidence>
<dbReference type="Pfam" id="PF05025">
    <property type="entry name" value="RbsD_FucU"/>
    <property type="match status" value="1"/>
</dbReference>
<evidence type="ECO:0000256" key="1">
    <source>
        <dbReference type="ARBA" id="ARBA00000223"/>
    </source>
</evidence>
<dbReference type="AlphaFoldDB" id="A0A1H1JQ00"/>
<dbReference type="InterPro" id="IPR050443">
    <property type="entry name" value="RbsD/FucU_mutarotase"/>
</dbReference>
<comment type="catalytic activity">
    <reaction evidence="1">
        <text>beta-D-ribopyranose = beta-D-ribofuranose</text>
        <dbReference type="Rhea" id="RHEA:25432"/>
        <dbReference type="ChEBI" id="CHEBI:27476"/>
        <dbReference type="ChEBI" id="CHEBI:47002"/>
        <dbReference type="EC" id="5.4.99.62"/>
    </reaction>
</comment>
<dbReference type="RefSeq" id="WP_074772351.1">
    <property type="nucleotide sequence ID" value="NZ_FNKP01000003.1"/>
</dbReference>
<proteinExistence type="predicted"/>
<evidence type="ECO:0000256" key="2">
    <source>
        <dbReference type="ARBA" id="ARBA00023235"/>
    </source>
</evidence>
<dbReference type="GO" id="GO:0062193">
    <property type="term" value="F:D-ribose pyranase activity"/>
    <property type="evidence" value="ECO:0007669"/>
    <property type="project" value="UniProtKB-EC"/>
</dbReference>
<evidence type="ECO:0000313" key="5">
    <source>
        <dbReference type="Proteomes" id="UP000183487"/>
    </source>
</evidence>
<organism evidence="4 5">
    <name type="scientific">Paraburkholderia fungorum</name>
    <dbReference type="NCBI Taxonomy" id="134537"/>
    <lineage>
        <taxon>Bacteria</taxon>
        <taxon>Pseudomonadati</taxon>
        <taxon>Pseudomonadota</taxon>
        <taxon>Betaproteobacteria</taxon>
        <taxon>Burkholderiales</taxon>
        <taxon>Burkholderiaceae</taxon>
        <taxon>Paraburkholderia</taxon>
    </lineage>
</organism>
<dbReference type="GO" id="GO:0042806">
    <property type="term" value="F:fucose binding"/>
    <property type="evidence" value="ECO:0007669"/>
    <property type="project" value="TreeGrafter"/>
</dbReference>
<sequence length="165" mass="17934">MLKNVDPLLTPDLLYALSSMGHGDEIAVVDAHYPADTAGRASVVGKPLHLDGADSGRAAKAILSVFPLDEFVPNPAERMMVDNAPDELPCVQREVQREIDAAFGKPLKMTTIPRKEYYERAKKVYAVIITGETRGWGCFILKKGLIVTPDAPADKGNTHIASYTV</sequence>
<dbReference type="PANTHER" id="PTHR31690">
    <property type="entry name" value="FUCOSE MUTAROTASE"/>
    <property type="match status" value="1"/>
</dbReference>
<keyword evidence="5" id="KW-1185">Reference proteome</keyword>
<name>A0A1H1JQ00_9BURK</name>
<dbReference type="Proteomes" id="UP000183487">
    <property type="component" value="Unassembled WGS sequence"/>
</dbReference>
<gene>
    <name evidence="4" type="ORF">SAMN05443245_6958</name>
</gene>
<dbReference type="GO" id="GO:0006004">
    <property type="term" value="P:fucose metabolic process"/>
    <property type="evidence" value="ECO:0007669"/>
    <property type="project" value="TreeGrafter"/>
</dbReference>
<comment type="catalytic activity">
    <reaction evidence="3">
        <text>alpha-L-fucose = beta-L-fucose</text>
        <dbReference type="Rhea" id="RHEA:25580"/>
        <dbReference type="ChEBI" id="CHEBI:42548"/>
        <dbReference type="ChEBI" id="CHEBI:42589"/>
        <dbReference type="EC" id="5.1.3.29"/>
    </reaction>
</comment>
<reference evidence="5" key="1">
    <citation type="submission" date="2016-10" db="EMBL/GenBank/DDBJ databases">
        <authorList>
            <person name="Varghese N."/>
        </authorList>
    </citation>
    <scope>NUCLEOTIDE SEQUENCE [LARGE SCALE GENOMIC DNA]</scope>
    <source>
        <strain evidence="5">GAS106B</strain>
    </source>
</reference>
<dbReference type="GO" id="GO:0036373">
    <property type="term" value="F:L-fucose mutarotase activity"/>
    <property type="evidence" value="ECO:0007669"/>
    <property type="project" value="UniProtKB-EC"/>
</dbReference>
<evidence type="ECO:0000313" key="4">
    <source>
        <dbReference type="EMBL" id="SDR51547.1"/>
    </source>
</evidence>
<dbReference type="EMBL" id="FNKP01000003">
    <property type="protein sequence ID" value="SDR51547.1"/>
    <property type="molecule type" value="Genomic_DNA"/>
</dbReference>
<dbReference type="OrthoDB" id="7947972at2"/>
<dbReference type="SUPFAM" id="SSF102546">
    <property type="entry name" value="RbsD-like"/>
    <property type="match status" value="1"/>
</dbReference>
<protein>
    <submittedName>
        <fullName evidence="4">L-fucose mutarotase</fullName>
    </submittedName>
</protein>
<dbReference type="Gene3D" id="3.40.1650.10">
    <property type="entry name" value="RbsD-like domain"/>
    <property type="match status" value="1"/>
</dbReference>
<keyword evidence="2" id="KW-0413">Isomerase</keyword>
<dbReference type="PANTHER" id="PTHR31690:SF4">
    <property type="entry name" value="FUCOSE MUTAROTASE"/>
    <property type="match status" value="1"/>
</dbReference>
<dbReference type="InterPro" id="IPR023750">
    <property type="entry name" value="RbsD-like_sf"/>
</dbReference>
<accession>A0A1H1JQ00</accession>